<dbReference type="Gene3D" id="1.10.4080.10">
    <property type="entry name" value="ADP-ribosylation/Crystallin J1"/>
    <property type="match status" value="1"/>
</dbReference>
<evidence type="ECO:0000256" key="6">
    <source>
        <dbReference type="ARBA" id="ARBA00042471"/>
    </source>
</evidence>
<comment type="similarity">
    <text evidence="1">Belongs to the ADP-ribosylglycohydrolase family.</text>
</comment>
<dbReference type="InterPro" id="IPR036705">
    <property type="entry name" value="Ribosyl_crysJ1_sf"/>
</dbReference>
<dbReference type="Pfam" id="PF03747">
    <property type="entry name" value="ADP_ribosyl_GH"/>
    <property type="match status" value="1"/>
</dbReference>
<proteinExistence type="inferred from homology"/>
<comment type="caution">
    <text evidence="13">The sequence shown here is derived from an EMBL/GenBank/DDBJ whole genome shotgun (WGS) entry which is preliminary data.</text>
</comment>
<comment type="catalytic activity">
    <reaction evidence="11">
        <text>alpha-NAD(+) + H2O = ADP-D-ribose + nicotinamide + H(+)</text>
        <dbReference type="Rhea" id="RHEA:68792"/>
        <dbReference type="ChEBI" id="CHEBI:15377"/>
        <dbReference type="ChEBI" id="CHEBI:15378"/>
        <dbReference type="ChEBI" id="CHEBI:17154"/>
        <dbReference type="ChEBI" id="CHEBI:57967"/>
        <dbReference type="ChEBI" id="CHEBI:77017"/>
    </reaction>
</comment>
<dbReference type="Proteomes" id="UP001172673">
    <property type="component" value="Unassembled WGS sequence"/>
</dbReference>
<keyword evidence="14" id="KW-1185">Reference proteome</keyword>
<evidence type="ECO:0000313" key="13">
    <source>
        <dbReference type="EMBL" id="KAJ9606940.1"/>
    </source>
</evidence>
<comment type="cofactor">
    <cofactor evidence="12">
        <name>Mg(2+)</name>
        <dbReference type="ChEBI" id="CHEBI:18420"/>
    </cofactor>
    <text evidence="12">Binds 2 magnesium ions per subunit.</text>
</comment>
<dbReference type="GO" id="GO:0004649">
    <property type="term" value="F:poly(ADP-ribose) glycohydrolase activity"/>
    <property type="evidence" value="ECO:0007669"/>
    <property type="project" value="UniProtKB-EC"/>
</dbReference>
<evidence type="ECO:0000256" key="4">
    <source>
        <dbReference type="ARBA" id="ARBA00041057"/>
    </source>
</evidence>
<evidence type="ECO:0000256" key="11">
    <source>
        <dbReference type="ARBA" id="ARBA00049015"/>
    </source>
</evidence>
<evidence type="ECO:0000256" key="3">
    <source>
        <dbReference type="ARBA" id="ARBA00022801"/>
    </source>
</evidence>
<evidence type="ECO:0000256" key="5">
    <source>
        <dbReference type="ARBA" id="ARBA00042398"/>
    </source>
</evidence>
<evidence type="ECO:0000256" key="8">
    <source>
        <dbReference type="ARBA" id="ARBA00042850"/>
    </source>
</evidence>
<dbReference type="InterPro" id="IPR050792">
    <property type="entry name" value="ADP-ribosylglycohydrolase"/>
</dbReference>
<dbReference type="PANTHER" id="PTHR16222:SF24">
    <property type="entry name" value="ADP-RIBOSYLHYDROLASE ARH3"/>
    <property type="match status" value="1"/>
</dbReference>
<evidence type="ECO:0000313" key="14">
    <source>
        <dbReference type="Proteomes" id="UP001172673"/>
    </source>
</evidence>
<organism evidence="13 14">
    <name type="scientific">Cladophialophora chaetospira</name>
    <dbReference type="NCBI Taxonomy" id="386627"/>
    <lineage>
        <taxon>Eukaryota</taxon>
        <taxon>Fungi</taxon>
        <taxon>Dikarya</taxon>
        <taxon>Ascomycota</taxon>
        <taxon>Pezizomycotina</taxon>
        <taxon>Eurotiomycetes</taxon>
        <taxon>Chaetothyriomycetidae</taxon>
        <taxon>Chaetothyriales</taxon>
        <taxon>Herpotrichiellaceae</taxon>
        <taxon>Cladophialophora</taxon>
    </lineage>
</organism>
<feature type="binding site" evidence="12">
    <location>
        <position position="296"/>
    </location>
    <ligand>
        <name>Mg(2+)</name>
        <dbReference type="ChEBI" id="CHEBI:18420"/>
        <label>1</label>
    </ligand>
</feature>
<accession>A0AA39CG64</accession>
<feature type="binding site" evidence="12">
    <location>
        <position position="60"/>
    </location>
    <ligand>
        <name>Mg(2+)</name>
        <dbReference type="ChEBI" id="CHEBI:18420"/>
        <label>1</label>
    </ligand>
</feature>
<keyword evidence="12" id="KW-0479">Metal-binding</keyword>
<feature type="binding site" evidence="12">
    <location>
        <position position="294"/>
    </location>
    <ligand>
        <name>Mg(2+)</name>
        <dbReference type="ChEBI" id="CHEBI:18420"/>
        <label>1</label>
    </ligand>
</feature>
<evidence type="ECO:0000256" key="12">
    <source>
        <dbReference type="PIRSR" id="PIRSR605502-1"/>
    </source>
</evidence>
<feature type="binding site" evidence="12">
    <location>
        <position position="59"/>
    </location>
    <ligand>
        <name>Mg(2+)</name>
        <dbReference type="ChEBI" id="CHEBI:18420"/>
        <label>1</label>
    </ligand>
</feature>
<protein>
    <recommendedName>
        <fullName evidence="4">ADP-ribosylhydrolase ARH3</fullName>
        <ecNumber evidence="2">3.2.1.143</ecNumber>
    </recommendedName>
    <alternativeName>
        <fullName evidence="5">ADP-ribose glycohydrolase ARH3</fullName>
    </alternativeName>
    <alternativeName>
        <fullName evidence="6">ADP-ribosylhydrolase 3</fullName>
    </alternativeName>
    <alternativeName>
        <fullName evidence="9">O-acetyl-ADP-ribose deacetylase ARH3</fullName>
    </alternativeName>
    <alternativeName>
        <fullName evidence="10">Poly(ADP-ribose) glycohydrolase ARH3</fullName>
    </alternativeName>
    <alternativeName>
        <fullName evidence="8">[Protein ADP-ribosylarginine] hydrolase-like protein 2</fullName>
    </alternativeName>
    <alternativeName>
        <fullName evidence="7">[Protein ADP-ribosylserine] hydrolase</fullName>
    </alternativeName>
</protein>
<evidence type="ECO:0000256" key="10">
    <source>
        <dbReference type="ARBA" id="ARBA00043193"/>
    </source>
</evidence>
<dbReference type="GO" id="GO:0046872">
    <property type="term" value="F:metal ion binding"/>
    <property type="evidence" value="ECO:0007669"/>
    <property type="project" value="UniProtKB-KW"/>
</dbReference>
<dbReference type="SUPFAM" id="SSF101478">
    <property type="entry name" value="ADP-ribosylglycohydrolase"/>
    <property type="match status" value="1"/>
</dbReference>
<feature type="binding site" evidence="12">
    <location>
        <position position="61"/>
    </location>
    <ligand>
        <name>Mg(2+)</name>
        <dbReference type="ChEBI" id="CHEBI:18420"/>
        <label>1</label>
    </ligand>
</feature>
<evidence type="ECO:0000256" key="7">
    <source>
        <dbReference type="ARBA" id="ARBA00042722"/>
    </source>
</evidence>
<dbReference type="PANTHER" id="PTHR16222">
    <property type="entry name" value="ADP-RIBOSYLGLYCOHYDROLASE"/>
    <property type="match status" value="1"/>
</dbReference>
<sequence>MSEPLTLASRIKGAIYSLAVFDALGSSFEFKPRGSFEQLTTGATMLPNDNFDLPPGCFTDDTSMALCLAHSLLDNDGRSNVVDQVKRYIDWWSNGYMSSTGEYFDIGVSTESALGIWQDLLLSGQKQDAPPIEETYHAILERITKEFSHEKFCGNGSLMRILPAALIASNKLDAIKLAQESSFPTHPHPRCVHACMIYASLVQEALQGASKKELAIRLSESINSPSDISDTSLDPVLTARIKKYHSLEDWQRTTAKSIRSTGYVVDTLEASLWAFFTTNTLEEAAIRAVNLGDDSDTVAAITGGLAGAFHGFNAIPANWLQSMHKEALLAEVAQKLIDHRNKTL</sequence>
<dbReference type="InterPro" id="IPR005502">
    <property type="entry name" value="Ribosyl_crysJ1"/>
</dbReference>
<name>A0AA39CG64_9EURO</name>
<keyword evidence="12" id="KW-0460">Magnesium</keyword>
<dbReference type="EMBL" id="JAPDRK010000013">
    <property type="protein sequence ID" value="KAJ9606940.1"/>
    <property type="molecule type" value="Genomic_DNA"/>
</dbReference>
<gene>
    <name evidence="13" type="ORF">H2200_008951</name>
</gene>
<keyword evidence="3" id="KW-0378">Hydrolase</keyword>
<dbReference type="AlphaFoldDB" id="A0AA39CG64"/>
<evidence type="ECO:0000256" key="9">
    <source>
        <dbReference type="ARBA" id="ARBA00043187"/>
    </source>
</evidence>
<evidence type="ECO:0000256" key="1">
    <source>
        <dbReference type="ARBA" id="ARBA00010702"/>
    </source>
</evidence>
<feature type="binding site" evidence="12">
    <location>
        <position position="297"/>
    </location>
    <ligand>
        <name>Mg(2+)</name>
        <dbReference type="ChEBI" id="CHEBI:18420"/>
        <label>1</label>
    </ligand>
</feature>
<dbReference type="EC" id="3.2.1.143" evidence="2"/>
<reference evidence="13" key="1">
    <citation type="submission" date="2022-10" db="EMBL/GenBank/DDBJ databases">
        <title>Culturing micro-colonial fungi from biological soil crusts in the Mojave desert and describing Neophaeococcomyces mojavensis, and introducing the new genera and species Taxawa tesnikishii.</title>
        <authorList>
            <person name="Kurbessoian T."/>
            <person name="Stajich J.E."/>
        </authorList>
    </citation>
    <scope>NUCLEOTIDE SEQUENCE</scope>
    <source>
        <strain evidence="13">TK_41</strain>
    </source>
</reference>
<evidence type="ECO:0000256" key="2">
    <source>
        <dbReference type="ARBA" id="ARBA00012255"/>
    </source>
</evidence>